<proteinExistence type="predicted"/>
<comment type="caution">
    <text evidence="1">The sequence shown here is derived from an EMBL/GenBank/DDBJ whole genome shotgun (WGS) entry which is preliminary data.</text>
</comment>
<accession>A0A812T289</accession>
<evidence type="ECO:0000313" key="2">
    <source>
        <dbReference type="Proteomes" id="UP000604046"/>
    </source>
</evidence>
<sequence length="117" mass="12810">MERCACLLKRVAELLRERPGHYTSEHVAQDQSADAQPAPRCLLQRIPCIPSVDVRQAGWLLLASCATPRANYILRILNPTPHAALSAPQLAQRFGGLGLRSGRRRESSAGLSCPEAR</sequence>
<name>A0A812T289_9DINO</name>
<reference evidence="1" key="1">
    <citation type="submission" date="2021-02" db="EMBL/GenBank/DDBJ databases">
        <authorList>
            <person name="Dougan E. K."/>
            <person name="Rhodes N."/>
            <person name="Thang M."/>
            <person name="Chan C."/>
        </authorList>
    </citation>
    <scope>NUCLEOTIDE SEQUENCE</scope>
</reference>
<dbReference type="AlphaFoldDB" id="A0A812T289"/>
<dbReference type="EMBL" id="CAJNDS010002505">
    <property type="protein sequence ID" value="CAE7502340.1"/>
    <property type="molecule type" value="Genomic_DNA"/>
</dbReference>
<keyword evidence="2" id="KW-1185">Reference proteome</keyword>
<gene>
    <name evidence="1" type="ORF">SNAT2548_LOCUS28134</name>
</gene>
<evidence type="ECO:0000313" key="1">
    <source>
        <dbReference type="EMBL" id="CAE7502340.1"/>
    </source>
</evidence>
<protein>
    <submittedName>
        <fullName evidence="1">Uncharacterized protein</fullName>
    </submittedName>
</protein>
<organism evidence="1 2">
    <name type="scientific">Symbiodinium natans</name>
    <dbReference type="NCBI Taxonomy" id="878477"/>
    <lineage>
        <taxon>Eukaryota</taxon>
        <taxon>Sar</taxon>
        <taxon>Alveolata</taxon>
        <taxon>Dinophyceae</taxon>
        <taxon>Suessiales</taxon>
        <taxon>Symbiodiniaceae</taxon>
        <taxon>Symbiodinium</taxon>
    </lineage>
</organism>
<dbReference type="Proteomes" id="UP000604046">
    <property type="component" value="Unassembled WGS sequence"/>
</dbReference>